<dbReference type="Pfam" id="PF01195">
    <property type="entry name" value="Pept_tRNA_hydro"/>
    <property type="match status" value="1"/>
</dbReference>
<feature type="binding site" evidence="8">
    <location>
        <position position="112"/>
    </location>
    <ligand>
        <name>tRNA</name>
        <dbReference type="ChEBI" id="CHEBI:17843"/>
    </ligand>
</feature>
<reference evidence="11 12" key="1">
    <citation type="submission" date="2016-11" db="EMBL/GenBank/DDBJ databases">
        <authorList>
            <person name="Jaros S."/>
            <person name="Januszkiewicz K."/>
            <person name="Wedrychowicz H."/>
        </authorList>
    </citation>
    <scope>NUCLEOTIDE SEQUENCE [LARGE SCALE GENOMIC DNA]</scope>
    <source>
        <strain evidence="11 12">DSM 3090</strain>
    </source>
</reference>
<evidence type="ECO:0000256" key="1">
    <source>
        <dbReference type="ARBA" id="ARBA00013260"/>
    </source>
</evidence>
<dbReference type="GO" id="GO:0005737">
    <property type="term" value="C:cytoplasm"/>
    <property type="evidence" value="ECO:0007669"/>
    <property type="project" value="UniProtKB-SubCell"/>
</dbReference>
<organism evidence="11 12">
    <name type="scientific">Hathewaya proteolytica DSM 3090</name>
    <dbReference type="NCBI Taxonomy" id="1121331"/>
    <lineage>
        <taxon>Bacteria</taxon>
        <taxon>Bacillati</taxon>
        <taxon>Bacillota</taxon>
        <taxon>Clostridia</taxon>
        <taxon>Eubacteriales</taxon>
        <taxon>Clostridiaceae</taxon>
        <taxon>Hathewaya</taxon>
    </lineage>
</organism>
<dbReference type="PROSITE" id="PS01195">
    <property type="entry name" value="PEPT_TRNA_HYDROL_1"/>
    <property type="match status" value="1"/>
</dbReference>
<dbReference type="GO" id="GO:0004045">
    <property type="term" value="F:peptidyl-tRNA hydrolase activity"/>
    <property type="evidence" value="ECO:0007669"/>
    <property type="project" value="UniProtKB-UniRule"/>
</dbReference>
<keyword evidence="4 8" id="KW-0694">RNA-binding</keyword>
<dbReference type="SUPFAM" id="SSF53178">
    <property type="entry name" value="Peptidyl-tRNA hydrolase-like"/>
    <property type="match status" value="1"/>
</dbReference>
<comment type="subcellular location">
    <subcellularLocation>
        <location evidence="8">Cytoplasm</location>
    </subcellularLocation>
</comment>
<accession>A0A1M6MAC1</accession>
<dbReference type="HAMAP" id="MF_00083">
    <property type="entry name" value="Pept_tRNA_hydro_bact"/>
    <property type="match status" value="1"/>
</dbReference>
<protein>
    <recommendedName>
        <fullName evidence="7 8">Peptidyl-tRNA hydrolase</fullName>
        <shortName evidence="8">Pth</shortName>
        <ecNumber evidence="1 8">3.1.1.29</ecNumber>
    </recommendedName>
</protein>
<dbReference type="NCBIfam" id="TIGR00447">
    <property type="entry name" value="pth"/>
    <property type="match status" value="1"/>
</dbReference>
<evidence type="ECO:0000313" key="11">
    <source>
        <dbReference type="EMBL" id="SHJ80354.1"/>
    </source>
</evidence>
<dbReference type="GO" id="GO:0006515">
    <property type="term" value="P:protein quality control for misfolded or incompletely synthesized proteins"/>
    <property type="evidence" value="ECO:0007669"/>
    <property type="project" value="UniProtKB-UniRule"/>
</dbReference>
<dbReference type="EC" id="3.1.1.29" evidence="1 8"/>
<comment type="catalytic activity">
    <reaction evidence="6 8 9">
        <text>an N-acyl-L-alpha-aminoacyl-tRNA + H2O = an N-acyl-L-amino acid + a tRNA + H(+)</text>
        <dbReference type="Rhea" id="RHEA:54448"/>
        <dbReference type="Rhea" id="RHEA-COMP:10123"/>
        <dbReference type="Rhea" id="RHEA-COMP:13883"/>
        <dbReference type="ChEBI" id="CHEBI:15377"/>
        <dbReference type="ChEBI" id="CHEBI:15378"/>
        <dbReference type="ChEBI" id="CHEBI:59874"/>
        <dbReference type="ChEBI" id="CHEBI:78442"/>
        <dbReference type="ChEBI" id="CHEBI:138191"/>
        <dbReference type="EC" id="3.1.1.29"/>
    </reaction>
</comment>
<feature type="site" description="Discriminates between blocked and unblocked aminoacyl-tRNA" evidence="8">
    <location>
        <position position="9"/>
    </location>
</feature>
<dbReference type="AlphaFoldDB" id="A0A1M6MAC1"/>
<dbReference type="InterPro" id="IPR036416">
    <property type="entry name" value="Pept_tRNA_hydro_sf"/>
</dbReference>
<comment type="subunit">
    <text evidence="8">Monomer.</text>
</comment>
<gene>
    <name evidence="8" type="primary">pth</name>
    <name evidence="11" type="ORF">SAMN02745248_00967</name>
</gene>
<dbReference type="EMBL" id="FRAD01000007">
    <property type="protein sequence ID" value="SHJ80354.1"/>
    <property type="molecule type" value="Genomic_DNA"/>
</dbReference>
<dbReference type="GO" id="GO:0072344">
    <property type="term" value="P:rescue of stalled ribosome"/>
    <property type="evidence" value="ECO:0007669"/>
    <property type="project" value="UniProtKB-UniRule"/>
</dbReference>
<name>A0A1M6MAC1_9CLOT</name>
<evidence type="ECO:0000256" key="9">
    <source>
        <dbReference type="RuleBase" id="RU000673"/>
    </source>
</evidence>
<keyword evidence="8" id="KW-0963">Cytoplasm</keyword>
<dbReference type="CDD" id="cd00462">
    <property type="entry name" value="PTH"/>
    <property type="match status" value="1"/>
</dbReference>
<keyword evidence="12" id="KW-1185">Reference proteome</keyword>
<proteinExistence type="inferred from homology"/>
<dbReference type="PROSITE" id="PS01196">
    <property type="entry name" value="PEPT_TRNA_HYDROL_2"/>
    <property type="match status" value="1"/>
</dbReference>
<feature type="binding site" evidence="8">
    <location>
        <position position="64"/>
    </location>
    <ligand>
        <name>tRNA</name>
        <dbReference type="ChEBI" id="CHEBI:17843"/>
    </ligand>
</feature>
<evidence type="ECO:0000256" key="2">
    <source>
        <dbReference type="ARBA" id="ARBA00022555"/>
    </source>
</evidence>
<comment type="function">
    <text evidence="8">Hydrolyzes ribosome-free peptidyl-tRNAs (with 1 or more amino acids incorporated), which drop off the ribosome during protein synthesis, or as a result of ribosome stalling.</text>
</comment>
<dbReference type="InterPro" id="IPR001328">
    <property type="entry name" value="Pept_tRNA_hydro"/>
</dbReference>
<dbReference type="FunFam" id="3.40.50.1470:FF:000001">
    <property type="entry name" value="Peptidyl-tRNA hydrolase"/>
    <property type="match status" value="1"/>
</dbReference>
<feature type="binding site" evidence="8">
    <location>
        <position position="66"/>
    </location>
    <ligand>
        <name>tRNA</name>
        <dbReference type="ChEBI" id="CHEBI:17843"/>
    </ligand>
</feature>
<dbReference type="STRING" id="1121331.SAMN02745248_00967"/>
<evidence type="ECO:0000256" key="3">
    <source>
        <dbReference type="ARBA" id="ARBA00022801"/>
    </source>
</evidence>
<evidence type="ECO:0000256" key="10">
    <source>
        <dbReference type="RuleBase" id="RU004320"/>
    </source>
</evidence>
<evidence type="ECO:0000256" key="5">
    <source>
        <dbReference type="ARBA" id="ARBA00038063"/>
    </source>
</evidence>
<comment type="function">
    <text evidence="8">Catalyzes the release of premature peptidyl moieties from peptidyl-tRNA molecules trapped in stalled 50S ribosomal subunits, and thus maintains levels of free tRNAs and 50S ribosomes.</text>
</comment>
<dbReference type="Proteomes" id="UP000183952">
    <property type="component" value="Unassembled WGS sequence"/>
</dbReference>
<evidence type="ECO:0000256" key="4">
    <source>
        <dbReference type="ARBA" id="ARBA00022884"/>
    </source>
</evidence>
<comment type="similarity">
    <text evidence="5 8 10">Belongs to the PTH family.</text>
</comment>
<keyword evidence="3 8" id="KW-0378">Hydrolase</keyword>
<sequence>MFLIVGLGNVGKEYEKTRHNIGFDAIESFSERYNIPINGEKFKGTYGEGRINGEKIICLKPSTYMNLSGDSVKLAMDYYHIDFNNLIILYDDITLEPGKVRIRAKGSAGGHNGIKDIIKKLGSDSFFRIKIGVGAPKDNLVNHVIGRFSKEDRNCVEKILNICPDIIQCILEKGITEAMNQYNGVDYRKAEI</sequence>
<dbReference type="InterPro" id="IPR018171">
    <property type="entry name" value="Pept_tRNA_hydro_CS"/>
</dbReference>
<evidence type="ECO:0000313" key="12">
    <source>
        <dbReference type="Proteomes" id="UP000183952"/>
    </source>
</evidence>
<dbReference type="RefSeq" id="WP_072902937.1">
    <property type="nucleotide sequence ID" value="NZ_FRAD01000007.1"/>
</dbReference>
<evidence type="ECO:0000256" key="7">
    <source>
        <dbReference type="ARBA" id="ARBA00050038"/>
    </source>
</evidence>
<dbReference type="OrthoDB" id="9800507at2"/>
<dbReference type="Gene3D" id="3.40.50.1470">
    <property type="entry name" value="Peptidyl-tRNA hydrolase"/>
    <property type="match status" value="1"/>
</dbReference>
<evidence type="ECO:0000256" key="8">
    <source>
        <dbReference type="HAMAP-Rule" id="MF_00083"/>
    </source>
</evidence>
<keyword evidence="2 8" id="KW-0820">tRNA-binding</keyword>
<feature type="site" description="Stabilizes the basic form of H active site to accept a proton" evidence="8">
    <location>
        <position position="91"/>
    </location>
</feature>
<feature type="active site" description="Proton acceptor" evidence="8">
    <location>
        <position position="19"/>
    </location>
</feature>
<feature type="binding site" evidence="8">
    <location>
        <position position="14"/>
    </location>
    <ligand>
        <name>tRNA</name>
        <dbReference type="ChEBI" id="CHEBI:17843"/>
    </ligand>
</feature>
<dbReference type="GO" id="GO:0000049">
    <property type="term" value="F:tRNA binding"/>
    <property type="evidence" value="ECO:0007669"/>
    <property type="project" value="UniProtKB-UniRule"/>
</dbReference>
<dbReference type="PANTHER" id="PTHR17224">
    <property type="entry name" value="PEPTIDYL-TRNA HYDROLASE"/>
    <property type="match status" value="1"/>
</dbReference>
<dbReference type="PANTHER" id="PTHR17224:SF1">
    <property type="entry name" value="PEPTIDYL-TRNA HYDROLASE"/>
    <property type="match status" value="1"/>
</dbReference>
<evidence type="ECO:0000256" key="6">
    <source>
        <dbReference type="ARBA" id="ARBA00048707"/>
    </source>
</evidence>